<dbReference type="EMBL" id="BSPL01000023">
    <property type="protein sequence ID" value="GLS72413.1"/>
    <property type="molecule type" value="Genomic_DNA"/>
</dbReference>
<organism evidence="1 2">
    <name type="scientific">Methylobacterium tardum</name>
    <dbReference type="NCBI Taxonomy" id="374432"/>
    <lineage>
        <taxon>Bacteria</taxon>
        <taxon>Pseudomonadati</taxon>
        <taxon>Pseudomonadota</taxon>
        <taxon>Alphaproteobacteria</taxon>
        <taxon>Hyphomicrobiales</taxon>
        <taxon>Methylobacteriaceae</taxon>
        <taxon>Methylobacterium</taxon>
    </lineage>
</organism>
<protein>
    <submittedName>
        <fullName evidence="1">Uncharacterized protein</fullName>
    </submittedName>
</protein>
<evidence type="ECO:0000313" key="2">
    <source>
        <dbReference type="Proteomes" id="UP001157440"/>
    </source>
</evidence>
<keyword evidence="2" id="KW-1185">Reference proteome</keyword>
<reference evidence="2" key="1">
    <citation type="journal article" date="2019" name="Int. J. Syst. Evol. Microbiol.">
        <title>The Global Catalogue of Microorganisms (GCM) 10K type strain sequencing project: providing services to taxonomists for standard genome sequencing and annotation.</title>
        <authorList>
            <consortium name="The Broad Institute Genomics Platform"/>
            <consortium name="The Broad Institute Genome Sequencing Center for Infectious Disease"/>
            <person name="Wu L."/>
            <person name="Ma J."/>
        </authorList>
    </citation>
    <scope>NUCLEOTIDE SEQUENCE [LARGE SCALE GENOMIC DNA]</scope>
    <source>
        <strain evidence="2">NBRC 103632</strain>
    </source>
</reference>
<gene>
    <name evidence="1" type="ORF">GCM10007890_44280</name>
</gene>
<dbReference type="Proteomes" id="UP001157440">
    <property type="component" value="Unassembled WGS sequence"/>
</dbReference>
<sequence length="107" mass="11630">MANQSGRCQIALSWVSKRGCRAGPMIGSASMNVDGRVEVSFTEVCAATRQASEDAHLVFADQCLAAVLLPTDHGWFMQAGFGPCNHEAMFFDTLSSAANWVRERFAE</sequence>
<name>A0AA37TJI5_9HYPH</name>
<proteinExistence type="predicted"/>
<accession>A0AA37TJI5</accession>
<dbReference type="AlphaFoldDB" id="A0AA37TJI5"/>
<comment type="caution">
    <text evidence="1">The sequence shown here is derived from an EMBL/GenBank/DDBJ whole genome shotgun (WGS) entry which is preliminary data.</text>
</comment>
<evidence type="ECO:0000313" key="1">
    <source>
        <dbReference type="EMBL" id="GLS72413.1"/>
    </source>
</evidence>